<reference evidence="5 6" key="1">
    <citation type="submission" date="2015-06" db="EMBL/GenBank/DDBJ databases">
        <authorList>
            <person name="Ju K.-S."/>
            <person name="Doroghazi J.R."/>
            <person name="Metcalf W.W."/>
        </authorList>
    </citation>
    <scope>NUCLEOTIDE SEQUENCE [LARGE SCALE GENOMIC DNA]</scope>
    <source>
        <strain evidence="5 6">NRRL 3414</strain>
    </source>
</reference>
<sequence>MDMPRSVRPDQPLRVVQWATGTIGARSLRAVVDHPHMVLAGVHVHSPGKAGRDAGELCGSGPTGVTTTHRLDDVLALGADCVLYMPRTAELDELCALLASGANVVATTGGFHHPAGLDPAVRCRVEAACEQGGTSLHDTGSSPGFITEAVPLVLASVQRRLENLTIHEYADLSRRDSPELLFDIMGFGRAPATAFDERRLVHVEGSFGPSLRLVADALGLPLDSVEARGQLATAARTTRVAAGVLHAGTVAAQRMTVSGRRDGRTLLEFNATWYCTENLDPAWDLRPTGWHLTVDGDTPLDVAMRFPVPLERLASVSPGYTAHRAVNAVPAVCAAAPGLRTTADLPPFTAVLG</sequence>
<dbReference type="GO" id="GO:0009089">
    <property type="term" value="P:lysine biosynthetic process via diaminopimelate"/>
    <property type="evidence" value="ECO:0007669"/>
    <property type="project" value="InterPro"/>
</dbReference>
<dbReference type="EMBL" id="LFNT01000005">
    <property type="protein sequence ID" value="KMS75959.1"/>
    <property type="molecule type" value="Genomic_DNA"/>
</dbReference>
<dbReference type="InterPro" id="IPR000846">
    <property type="entry name" value="DapB_N"/>
</dbReference>
<evidence type="ECO:0000256" key="1">
    <source>
        <dbReference type="ARBA" id="ARBA00022857"/>
    </source>
</evidence>
<organism evidence="5 6">
    <name type="scientific">Streptomyces viridochromogenes</name>
    <dbReference type="NCBI Taxonomy" id="1938"/>
    <lineage>
        <taxon>Bacteria</taxon>
        <taxon>Bacillati</taxon>
        <taxon>Actinomycetota</taxon>
        <taxon>Actinomycetes</taxon>
        <taxon>Kitasatosporales</taxon>
        <taxon>Streptomycetaceae</taxon>
        <taxon>Streptomyces</taxon>
    </lineage>
</organism>
<dbReference type="Pfam" id="PF01113">
    <property type="entry name" value="DapB_N"/>
    <property type="match status" value="1"/>
</dbReference>
<name>A0A0J7ZJ97_STRVR</name>
<feature type="domain" description="Dihydrodipicolinate reductase N-terminal" evidence="3">
    <location>
        <begin position="19"/>
        <end position="111"/>
    </location>
</feature>
<protein>
    <submittedName>
        <fullName evidence="5">Dihydrodipicolinate reductase</fullName>
    </submittedName>
</protein>
<evidence type="ECO:0000259" key="4">
    <source>
        <dbReference type="Pfam" id="PF19328"/>
    </source>
</evidence>
<dbReference type="Pfam" id="PF19328">
    <property type="entry name" value="DAP_DH_C"/>
    <property type="match status" value="1"/>
</dbReference>
<dbReference type="PATRIC" id="fig|1938.3.peg.517"/>
<keyword evidence="1" id="KW-0521">NADP</keyword>
<dbReference type="Proteomes" id="UP000037432">
    <property type="component" value="Unassembled WGS sequence"/>
</dbReference>
<evidence type="ECO:0000313" key="5">
    <source>
        <dbReference type="EMBL" id="KMS75959.1"/>
    </source>
</evidence>
<dbReference type="CDD" id="cd24146">
    <property type="entry name" value="nat-AmDH_N_like"/>
    <property type="match status" value="1"/>
</dbReference>
<dbReference type="InterPro" id="IPR036291">
    <property type="entry name" value="NAD(P)-bd_dom_sf"/>
</dbReference>
<proteinExistence type="predicted"/>
<dbReference type="SUPFAM" id="SSF51735">
    <property type="entry name" value="NAD(P)-binding Rossmann-fold domains"/>
    <property type="match status" value="1"/>
</dbReference>
<gene>
    <name evidence="5" type="ORF">ACM01_06925</name>
</gene>
<keyword evidence="2" id="KW-0560">Oxidoreductase</keyword>
<feature type="domain" description="2,4-diaminopentanoate dehydrogenase C-terminal" evidence="4">
    <location>
        <begin position="206"/>
        <end position="352"/>
    </location>
</feature>
<dbReference type="InterPro" id="IPR045760">
    <property type="entry name" value="DAP_DH_C"/>
</dbReference>
<dbReference type="AlphaFoldDB" id="A0A0J7ZJ97"/>
<evidence type="ECO:0000256" key="2">
    <source>
        <dbReference type="ARBA" id="ARBA00023002"/>
    </source>
</evidence>
<accession>A0A0J7ZJ97</accession>
<comment type="caution">
    <text evidence="5">The sequence shown here is derived from an EMBL/GenBank/DDBJ whole genome shotgun (WGS) entry which is preliminary data.</text>
</comment>
<dbReference type="GO" id="GO:0008839">
    <property type="term" value="F:4-hydroxy-tetrahydrodipicolinate reductase"/>
    <property type="evidence" value="ECO:0007669"/>
    <property type="project" value="InterPro"/>
</dbReference>
<evidence type="ECO:0000313" key="6">
    <source>
        <dbReference type="Proteomes" id="UP000037432"/>
    </source>
</evidence>
<dbReference type="Gene3D" id="3.40.50.720">
    <property type="entry name" value="NAD(P)-binding Rossmann-like Domain"/>
    <property type="match status" value="1"/>
</dbReference>
<evidence type="ECO:0000259" key="3">
    <source>
        <dbReference type="Pfam" id="PF01113"/>
    </source>
</evidence>